<gene>
    <name evidence="1" type="ORF">CPELLU_LOCUS17209</name>
</gene>
<organism evidence="1 2">
    <name type="scientific">Cetraspora pellucida</name>
    <dbReference type="NCBI Taxonomy" id="1433469"/>
    <lineage>
        <taxon>Eukaryota</taxon>
        <taxon>Fungi</taxon>
        <taxon>Fungi incertae sedis</taxon>
        <taxon>Mucoromycota</taxon>
        <taxon>Glomeromycotina</taxon>
        <taxon>Glomeromycetes</taxon>
        <taxon>Diversisporales</taxon>
        <taxon>Gigasporaceae</taxon>
        <taxon>Cetraspora</taxon>
    </lineage>
</organism>
<comment type="caution">
    <text evidence="1">The sequence shown here is derived from an EMBL/GenBank/DDBJ whole genome shotgun (WGS) entry which is preliminary data.</text>
</comment>
<dbReference type="AlphaFoldDB" id="A0A9N9JRR7"/>
<feature type="non-terminal residue" evidence="1">
    <location>
        <position position="1"/>
    </location>
</feature>
<sequence>MKIITSNEITIFQNRTVIKKWKAKVISKDRCPKAAIWEDFDLEESDGKSHYGAKYEQNREFDKALLKAFVSEG</sequence>
<name>A0A9N9JRR7_9GLOM</name>
<dbReference type="Proteomes" id="UP000789759">
    <property type="component" value="Unassembled WGS sequence"/>
</dbReference>
<accession>A0A9N9JRR7</accession>
<reference evidence="1" key="1">
    <citation type="submission" date="2021-06" db="EMBL/GenBank/DDBJ databases">
        <authorList>
            <person name="Kallberg Y."/>
            <person name="Tangrot J."/>
            <person name="Rosling A."/>
        </authorList>
    </citation>
    <scope>NUCLEOTIDE SEQUENCE</scope>
    <source>
        <strain evidence="1">FL966</strain>
    </source>
</reference>
<proteinExistence type="predicted"/>
<keyword evidence="2" id="KW-1185">Reference proteome</keyword>
<evidence type="ECO:0000313" key="2">
    <source>
        <dbReference type="Proteomes" id="UP000789759"/>
    </source>
</evidence>
<evidence type="ECO:0000313" key="1">
    <source>
        <dbReference type="EMBL" id="CAG8794058.1"/>
    </source>
</evidence>
<dbReference type="EMBL" id="CAJVQA010028215">
    <property type="protein sequence ID" value="CAG8794058.1"/>
    <property type="molecule type" value="Genomic_DNA"/>
</dbReference>
<protein>
    <submittedName>
        <fullName evidence="1">15728_t:CDS:1</fullName>
    </submittedName>
</protein>